<dbReference type="Proteomes" id="UP000288716">
    <property type="component" value="Unassembled WGS sequence"/>
</dbReference>
<dbReference type="InterPro" id="IPR019438">
    <property type="entry name" value="Q_salvage"/>
</dbReference>
<comment type="catalytic activity">
    <reaction evidence="5 6">
        <text>queuosine 5'-phosphate + H2O = queuine + D-ribose 5-phosphate</text>
        <dbReference type="Rhea" id="RHEA:75387"/>
        <dbReference type="ChEBI" id="CHEBI:15377"/>
        <dbReference type="ChEBI" id="CHEBI:17433"/>
        <dbReference type="ChEBI" id="CHEBI:78346"/>
        <dbReference type="ChEBI" id="CHEBI:194371"/>
    </reaction>
    <physiologicalReaction direction="left-to-right" evidence="5 6">
        <dbReference type="Rhea" id="RHEA:75388"/>
    </physiologicalReaction>
</comment>
<accession>A0A443S2G2</accession>
<dbReference type="STRING" id="299467.A0A443S2G2"/>
<comment type="function">
    <text evidence="6">Catalyzes the hydrolysis of queuosine 5'-phosphate, releasing the nucleobase queuine (q). Is required for salvage of queuine from exogenous queuosine (Q) that is imported and then converted to queuosine 5'-phosphate intracellularly.</text>
</comment>
<evidence type="ECO:0000256" key="3">
    <source>
        <dbReference type="ARBA" id="ARBA00035306"/>
    </source>
</evidence>
<evidence type="ECO:0000256" key="6">
    <source>
        <dbReference type="RuleBase" id="RU365002"/>
    </source>
</evidence>
<dbReference type="Pfam" id="PF10343">
    <property type="entry name" value="Q_salvage"/>
    <property type="match status" value="1"/>
</dbReference>
<name>A0A443S2G2_9ACAR</name>
<evidence type="ECO:0000256" key="4">
    <source>
        <dbReference type="ARBA" id="ARBA00035393"/>
    </source>
</evidence>
<organism evidence="7 8">
    <name type="scientific">Leptotrombidium deliense</name>
    <dbReference type="NCBI Taxonomy" id="299467"/>
    <lineage>
        <taxon>Eukaryota</taxon>
        <taxon>Metazoa</taxon>
        <taxon>Ecdysozoa</taxon>
        <taxon>Arthropoda</taxon>
        <taxon>Chelicerata</taxon>
        <taxon>Arachnida</taxon>
        <taxon>Acari</taxon>
        <taxon>Acariformes</taxon>
        <taxon>Trombidiformes</taxon>
        <taxon>Prostigmata</taxon>
        <taxon>Anystina</taxon>
        <taxon>Parasitengona</taxon>
        <taxon>Trombiculoidea</taxon>
        <taxon>Trombiculidae</taxon>
        <taxon>Leptotrombidium</taxon>
    </lineage>
</organism>
<sequence>MSSKNAKNVSINDHKLHDLSEWLLKQITKTKYDFCCWKQHELHPKIANNSAIDWIFVVDALNFSFWSENTRYSVTFNGHTYTGYWSLCAAINRAAKNGIPITDPSFYAHLKPDQLEHIFKGENGVHIPLSDQRLQVLHEIGRVLLQFKTATFKH</sequence>
<proteinExistence type="inferred from homology"/>
<dbReference type="PANTHER" id="PTHR21314">
    <property type="entry name" value="QUEUOSINE 5'-PHOSPHATE N-GLYCOSYLASE_HYDROLASE-RELATED"/>
    <property type="match status" value="1"/>
</dbReference>
<evidence type="ECO:0000313" key="8">
    <source>
        <dbReference type="Proteomes" id="UP000288716"/>
    </source>
</evidence>
<gene>
    <name evidence="7" type="ORF">B4U80_02234</name>
</gene>
<keyword evidence="8" id="KW-1185">Reference proteome</keyword>
<protein>
    <recommendedName>
        <fullName evidence="3 6">Queuosine 5'-phosphate N-glycosylase/hydrolase</fullName>
        <ecNumber evidence="6">3.2.2.-</ecNumber>
    </recommendedName>
    <alternativeName>
        <fullName evidence="4 6">Queuosine-nucleotide N-glycosylase/hydrolase</fullName>
    </alternativeName>
</protein>
<dbReference type="GO" id="GO:0016787">
    <property type="term" value="F:hydrolase activity"/>
    <property type="evidence" value="ECO:0007669"/>
    <property type="project" value="UniProtKB-KW"/>
</dbReference>
<evidence type="ECO:0000256" key="5">
    <source>
        <dbReference type="ARBA" id="ARBA00048204"/>
    </source>
</evidence>
<dbReference type="PANTHER" id="PTHR21314:SF0">
    <property type="entry name" value="QUEUOSINE 5'-PHOSPHATE N-GLYCOSYLASE_HYDROLASE"/>
    <property type="match status" value="1"/>
</dbReference>
<evidence type="ECO:0000313" key="7">
    <source>
        <dbReference type="EMBL" id="RWS21717.1"/>
    </source>
</evidence>
<evidence type="ECO:0000256" key="1">
    <source>
        <dbReference type="ARBA" id="ARBA00022801"/>
    </source>
</evidence>
<comment type="caution">
    <text evidence="7">The sequence shown here is derived from an EMBL/GenBank/DDBJ whole genome shotgun (WGS) entry which is preliminary data.</text>
</comment>
<reference evidence="7 8" key="1">
    <citation type="journal article" date="2018" name="Gigascience">
        <title>Genomes of trombidid mites reveal novel predicted allergens and laterally-transferred genes associated with secondary metabolism.</title>
        <authorList>
            <person name="Dong X."/>
            <person name="Chaisiri K."/>
            <person name="Xia D."/>
            <person name="Armstrong S.D."/>
            <person name="Fang Y."/>
            <person name="Donnelly M.J."/>
            <person name="Kadowaki T."/>
            <person name="McGarry J.W."/>
            <person name="Darby A.C."/>
            <person name="Makepeace B.L."/>
        </authorList>
    </citation>
    <scope>NUCLEOTIDE SEQUENCE [LARGE SCALE GENOMIC DNA]</scope>
    <source>
        <strain evidence="7">UoL-UT</strain>
    </source>
</reference>
<dbReference type="EC" id="3.2.2.-" evidence="6"/>
<keyword evidence="1 6" id="KW-0378">Hydrolase</keyword>
<dbReference type="AlphaFoldDB" id="A0A443S2G2"/>
<dbReference type="GO" id="GO:0006400">
    <property type="term" value="P:tRNA modification"/>
    <property type="evidence" value="ECO:0007669"/>
    <property type="project" value="TreeGrafter"/>
</dbReference>
<evidence type="ECO:0000256" key="2">
    <source>
        <dbReference type="ARBA" id="ARBA00035119"/>
    </source>
</evidence>
<dbReference type="VEuPathDB" id="VectorBase:LDEU010324"/>
<dbReference type="EMBL" id="NCKV01011127">
    <property type="protein sequence ID" value="RWS21717.1"/>
    <property type="molecule type" value="Genomic_DNA"/>
</dbReference>
<dbReference type="OrthoDB" id="416777at2759"/>
<comment type="similarity">
    <text evidence="2 6">Belongs to the QNG1 protein family.</text>
</comment>